<evidence type="ECO:0000313" key="2">
    <source>
        <dbReference type="Proteomes" id="UP000261500"/>
    </source>
</evidence>
<reference evidence="1" key="2">
    <citation type="submission" date="2025-09" db="UniProtKB">
        <authorList>
            <consortium name="Ensembl"/>
        </authorList>
    </citation>
    <scope>IDENTIFICATION</scope>
</reference>
<dbReference type="PANTHER" id="PTHR31635">
    <property type="entry name" value="REVERSE TRANSCRIPTASE DOMAIN-CONTAINING PROTEIN-RELATED"/>
    <property type="match status" value="1"/>
</dbReference>
<dbReference type="AlphaFoldDB" id="A0A3B3UPC7"/>
<protein>
    <recommendedName>
        <fullName evidence="3">Reverse transcriptase domain-containing protein</fullName>
    </recommendedName>
</protein>
<proteinExistence type="predicted"/>
<keyword evidence="2" id="KW-1185">Reference proteome</keyword>
<organism evidence="1 2">
    <name type="scientific">Poecilia latipinna</name>
    <name type="common">sailfin molly</name>
    <dbReference type="NCBI Taxonomy" id="48699"/>
    <lineage>
        <taxon>Eukaryota</taxon>
        <taxon>Metazoa</taxon>
        <taxon>Chordata</taxon>
        <taxon>Craniata</taxon>
        <taxon>Vertebrata</taxon>
        <taxon>Euteleostomi</taxon>
        <taxon>Actinopterygii</taxon>
        <taxon>Neopterygii</taxon>
        <taxon>Teleostei</taxon>
        <taxon>Neoteleostei</taxon>
        <taxon>Acanthomorphata</taxon>
        <taxon>Ovalentaria</taxon>
        <taxon>Atherinomorphae</taxon>
        <taxon>Cyprinodontiformes</taxon>
        <taxon>Poeciliidae</taxon>
        <taxon>Poeciliinae</taxon>
        <taxon>Poecilia</taxon>
    </lineage>
</organism>
<sequence>MAQGSPLSPSNDIKGILIGTKVYKILLYTDDVLLTLTDPVKSIQALIDCVNKFGKISGYKVNYGKSEIMGLLFT</sequence>
<dbReference type="PANTHER" id="PTHR31635:SF196">
    <property type="entry name" value="REVERSE TRANSCRIPTASE DOMAIN-CONTAINING PROTEIN-RELATED"/>
    <property type="match status" value="1"/>
</dbReference>
<name>A0A3B3UPC7_9TELE</name>
<dbReference type="STRING" id="48699.ENSPLAP00000014514"/>
<evidence type="ECO:0008006" key="3">
    <source>
        <dbReference type="Google" id="ProtNLM"/>
    </source>
</evidence>
<accession>A0A3B3UPC7</accession>
<dbReference type="Proteomes" id="UP000261500">
    <property type="component" value="Unplaced"/>
</dbReference>
<dbReference type="GeneTree" id="ENSGT01110000268928"/>
<reference evidence="1" key="1">
    <citation type="submission" date="2025-08" db="UniProtKB">
        <authorList>
            <consortium name="Ensembl"/>
        </authorList>
    </citation>
    <scope>IDENTIFICATION</scope>
</reference>
<evidence type="ECO:0000313" key="1">
    <source>
        <dbReference type="Ensembl" id="ENSPLAP00000014514.1"/>
    </source>
</evidence>
<dbReference type="Ensembl" id="ENSPLAT00000030351.1">
    <property type="protein sequence ID" value="ENSPLAP00000014514.1"/>
    <property type="gene ID" value="ENSPLAG00000018230.1"/>
</dbReference>